<reference evidence="5" key="1">
    <citation type="submission" date="2021-02" db="EMBL/GenBank/DDBJ databases">
        <authorList>
            <person name="Nowell W R."/>
        </authorList>
    </citation>
    <scope>NUCLEOTIDE SEQUENCE</scope>
    <source>
        <strain evidence="5">Ploen Becks lab</strain>
    </source>
</reference>
<dbReference type="OrthoDB" id="75172at2759"/>
<feature type="repeat" description="WD" evidence="3">
    <location>
        <begin position="122"/>
        <end position="163"/>
    </location>
</feature>
<feature type="repeat" description="WD" evidence="3">
    <location>
        <begin position="34"/>
        <end position="75"/>
    </location>
</feature>
<feature type="repeat" description="WD" evidence="3">
    <location>
        <begin position="431"/>
        <end position="463"/>
    </location>
</feature>
<dbReference type="PROSITE" id="PS00678">
    <property type="entry name" value="WD_REPEATS_1"/>
    <property type="match status" value="3"/>
</dbReference>
<evidence type="ECO:0000313" key="6">
    <source>
        <dbReference type="Proteomes" id="UP000663879"/>
    </source>
</evidence>
<dbReference type="InterPro" id="IPR019775">
    <property type="entry name" value="WD40_repeat_CS"/>
</dbReference>
<dbReference type="Gene3D" id="2.130.10.10">
    <property type="entry name" value="YVTN repeat-like/Quinoprotein amine dehydrogenase"/>
    <property type="match status" value="2"/>
</dbReference>
<sequence length="618" mass="71639">MAEGILFYFFNLKGMDRIVRLYNPYVPSRPIAHLKSHTTPIFYIHLSNEDNRIFSISTDKCLNVWDLIDHSCLASIRPKSHKITGELQACCYNPKSKTILINSDKVSFLSLKLKANLHTEVILSHKEPVVCAMFNKQFKQLVSCSESGTIKLWDVESGRDLFEFSNAHGDQAITCMTFDDTGRRLITGGRDGQCKIWNFNNGHCLKILTKDNNLEISDVKYTKVYNNKFIINVGWDRCINIYDDDVNDVRLVLNPNPRWTDDIENGHREDILCLAKSDTNFLATSGYDGEIIVWNMVSGHVFTKLKSPKPIGYSDDNLDGDLNVNKMIFLNKERYNDKNATHLISSGPWGMIHFWTVFHGAAILARFQVRQWGWHRFKSDKRGTNITRMIFDSKLCHLFAADNYGYIYHYNIDEYATYGPERHPPQLVRCWRAHTQNVTSLEYIETSKIVISTSSDCTIRVWKPDGRYIGTFGQDEVWNLYDEKTYKHPLVPYDVLVDEQSLPEHPVLSTRETFQEVLDSNRISEKIKKEQEKAAKIISNIKNYMIDDQTIMNQIKNMSVPNKVGKRLRHEITKPNVISMDKNSKNYYQMLKCYQYEPAPPHKEPPNSIKKSETKYYA</sequence>
<dbReference type="PANTHER" id="PTHR44324">
    <property type="entry name" value="WD40 REPEAT DOMAIN 95"/>
    <property type="match status" value="1"/>
</dbReference>
<evidence type="ECO:0000256" key="3">
    <source>
        <dbReference type="PROSITE-ProRule" id="PRU00221"/>
    </source>
</evidence>
<keyword evidence="1 3" id="KW-0853">WD repeat</keyword>
<dbReference type="InterPro" id="IPR011047">
    <property type="entry name" value="Quinoprotein_ADH-like_sf"/>
</dbReference>
<dbReference type="Pfam" id="PF00400">
    <property type="entry name" value="WD40"/>
    <property type="match status" value="5"/>
</dbReference>
<gene>
    <name evidence="5" type="ORF">OXX778_LOCUS3601</name>
</gene>
<feature type="repeat" description="WD" evidence="3">
    <location>
        <begin position="264"/>
        <end position="304"/>
    </location>
</feature>
<dbReference type="InterPro" id="IPR001680">
    <property type="entry name" value="WD40_rpt"/>
</dbReference>
<feature type="repeat" description="WD" evidence="3">
    <location>
        <begin position="173"/>
        <end position="207"/>
    </location>
</feature>
<dbReference type="PROSITE" id="PS50082">
    <property type="entry name" value="WD_REPEATS_2"/>
    <property type="match status" value="5"/>
</dbReference>
<feature type="region of interest" description="Disordered" evidence="4">
    <location>
        <begin position="598"/>
        <end position="618"/>
    </location>
</feature>
<proteinExistence type="predicted"/>
<dbReference type="Proteomes" id="UP000663879">
    <property type="component" value="Unassembled WGS sequence"/>
</dbReference>
<accession>A0A813P2R5</accession>
<dbReference type="SUPFAM" id="SSF50998">
    <property type="entry name" value="Quinoprotein alcohol dehydrogenase-like"/>
    <property type="match status" value="1"/>
</dbReference>
<dbReference type="PROSITE" id="PS50294">
    <property type="entry name" value="WD_REPEATS_REGION"/>
    <property type="match status" value="3"/>
</dbReference>
<organism evidence="5 6">
    <name type="scientific">Brachionus calyciflorus</name>
    <dbReference type="NCBI Taxonomy" id="104777"/>
    <lineage>
        <taxon>Eukaryota</taxon>
        <taxon>Metazoa</taxon>
        <taxon>Spiralia</taxon>
        <taxon>Gnathifera</taxon>
        <taxon>Rotifera</taxon>
        <taxon>Eurotatoria</taxon>
        <taxon>Monogononta</taxon>
        <taxon>Pseudotrocha</taxon>
        <taxon>Ploima</taxon>
        <taxon>Brachionidae</taxon>
        <taxon>Brachionus</taxon>
    </lineage>
</organism>
<evidence type="ECO:0000313" key="5">
    <source>
        <dbReference type="EMBL" id="CAF0745070.1"/>
    </source>
</evidence>
<evidence type="ECO:0000256" key="1">
    <source>
        <dbReference type="ARBA" id="ARBA00022574"/>
    </source>
</evidence>
<evidence type="ECO:0000256" key="4">
    <source>
        <dbReference type="SAM" id="MobiDB-lite"/>
    </source>
</evidence>
<protein>
    <submittedName>
        <fullName evidence="5">Uncharacterized protein</fullName>
    </submittedName>
</protein>
<name>A0A813P2R5_9BILA</name>
<keyword evidence="2" id="KW-0677">Repeat</keyword>
<dbReference type="AlphaFoldDB" id="A0A813P2R5"/>
<dbReference type="InterPro" id="IPR020472">
    <property type="entry name" value="WD40_PAC1"/>
</dbReference>
<comment type="caution">
    <text evidence="5">The sequence shown here is derived from an EMBL/GenBank/DDBJ whole genome shotgun (WGS) entry which is preliminary data.</text>
</comment>
<dbReference type="InterPro" id="IPR015943">
    <property type="entry name" value="WD40/YVTN_repeat-like_dom_sf"/>
</dbReference>
<dbReference type="PANTHER" id="PTHR44324:SF4">
    <property type="entry name" value="WD40 REPEAT DOMAIN 95"/>
    <property type="match status" value="1"/>
</dbReference>
<dbReference type="PRINTS" id="PR00320">
    <property type="entry name" value="GPROTEINBRPT"/>
</dbReference>
<evidence type="ECO:0000256" key="2">
    <source>
        <dbReference type="ARBA" id="ARBA00022737"/>
    </source>
</evidence>
<keyword evidence="6" id="KW-1185">Reference proteome</keyword>
<dbReference type="InterPro" id="IPR051242">
    <property type="entry name" value="WD-EF-hand_domain"/>
</dbReference>
<dbReference type="EMBL" id="CAJNOC010000324">
    <property type="protein sequence ID" value="CAF0745070.1"/>
    <property type="molecule type" value="Genomic_DNA"/>
</dbReference>
<feature type="compositionally biased region" description="Basic and acidic residues" evidence="4">
    <location>
        <begin position="600"/>
        <end position="618"/>
    </location>
</feature>
<dbReference type="SMART" id="SM00320">
    <property type="entry name" value="WD40"/>
    <property type="match status" value="6"/>
</dbReference>